<keyword evidence="2" id="KW-1185">Reference proteome</keyword>
<dbReference type="EMBL" id="LAYJ01000088">
    <property type="protein sequence ID" value="KKI51204.1"/>
    <property type="molecule type" value="Genomic_DNA"/>
</dbReference>
<protein>
    <recommendedName>
        <fullName evidence="3">DNA-binding protein</fullName>
    </recommendedName>
</protein>
<evidence type="ECO:0000313" key="2">
    <source>
        <dbReference type="Proteomes" id="UP000034076"/>
    </source>
</evidence>
<accession>A0A0M2NF97</accession>
<name>A0A0M2NF97_9FIRM</name>
<comment type="caution">
    <text evidence="1">The sequence shown here is derived from an EMBL/GenBank/DDBJ whole genome shotgun (WGS) entry which is preliminary data.</text>
</comment>
<reference evidence="1 2" key="1">
    <citation type="submission" date="2015-04" db="EMBL/GenBank/DDBJ databases">
        <title>Draft genome sequence of bacteremic isolate Catabacter hongkongensis type strain HKU16T.</title>
        <authorList>
            <person name="Lau S.K."/>
            <person name="Teng J.L."/>
            <person name="Huang Y."/>
            <person name="Curreem S.O."/>
            <person name="Tsui S.K."/>
            <person name="Woo P.C."/>
        </authorList>
    </citation>
    <scope>NUCLEOTIDE SEQUENCE [LARGE SCALE GENOMIC DNA]</scope>
    <source>
        <strain evidence="1 2">HKU16</strain>
    </source>
</reference>
<sequence>MSLDKLVEAYDHGNNTPMSLADYLEIPLEALVKGIDICYRKYGLVTYFGQHCIYWNPFNIKKDRRRRK</sequence>
<dbReference type="Proteomes" id="UP000034076">
    <property type="component" value="Unassembled WGS sequence"/>
</dbReference>
<dbReference type="AlphaFoldDB" id="A0A0M2NF97"/>
<gene>
    <name evidence="1" type="ORF">CHK_1591</name>
</gene>
<evidence type="ECO:0008006" key="3">
    <source>
        <dbReference type="Google" id="ProtNLM"/>
    </source>
</evidence>
<organism evidence="1 2">
    <name type="scientific">Christensenella hongkongensis</name>
    <dbReference type="NCBI Taxonomy" id="270498"/>
    <lineage>
        <taxon>Bacteria</taxon>
        <taxon>Bacillati</taxon>
        <taxon>Bacillota</taxon>
        <taxon>Clostridia</taxon>
        <taxon>Christensenellales</taxon>
        <taxon>Christensenellaceae</taxon>
        <taxon>Christensenella</taxon>
    </lineage>
</organism>
<proteinExistence type="predicted"/>
<evidence type="ECO:0000313" key="1">
    <source>
        <dbReference type="EMBL" id="KKI51204.1"/>
    </source>
</evidence>